<evidence type="ECO:0000256" key="5">
    <source>
        <dbReference type="ARBA" id="ARBA00023014"/>
    </source>
</evidence>
<dbReference type="InterPro" id="IPR027417">
    <property type="entry name" value="P-loop_NTPase"/>
</dbReference>
<name>A0AA35CNY2_9FIRM</name>
<dbReference type="Proteomes" id="UP001163687">
    <property type="component" value="Chromosome"/>
</dbReference>
<dbReference type="KEGG" id="cmic:caldi_30930"/>
<keyword evidence="1 6" id="KW-0479">Metal-binding</keyword>
<protein>
    <recommendedName>
        <fullName evidence="6">Iron-sulfur cluster carrier protein</fullName>
    </recommendedName>
</protein>
<organism evidence="7 8">
    <name type="scientific">Caldinitratiruptor microaerophilus</name>
    <dbReference type="NCBI Taxonomy" id="671077"/>
    <lineage>
        <taxon>Bacteria</taxon>
        <taxon>Bacillati</taxon>
        <taxon>Bacillota</taxon>
        <taxon>Clostridia</taxon>
        <taxon>Eubacteriales</taxon>
        <taxon>Symbiobacteriaceae</taxon>
        <taxon>Caldinitratiruptor</taxon>
    </lineage>
</organism>
<dbReference type="InterPro" id="IPR033756">
    <property type="entry name" value="YlxH/NBP35"/>
</dbReference>
<comment type="subunit">
    <text evidence="6">Homodimer.</text>
</comment>
<comment type="similarity">
    <text evidence="6">Belongs to the Mrp/NBP35 ATP-binding proteins family.</text>
</comment>
<dbReference type="GO" id="GO:0016226">
    <property type="term" value="P:iron-sulfur cluster assembly"/>
    <property type="evidence" value="ECO:0007669"/>
    <property type="project" value="InterPro"/>
</dbReference>
<evidence type="ECO:0000313" key="7">
    <source>
        <dbReference type="EMBL" id="BDG62003.1"/>
    </source>
</evidence>
<sequence>MTPCAREIPCALCPDEGRCGLDGSAHDAWLLARRLGAVTRRVLVLSNKGGVGKSTVAANLAAALALDGAAVGLADADITGPSVPLVTGLQGQRLRLGPEGAAPAEPLPGFRVASIGFLLESPDESVMWRDAYKYEFLRQLFAGVAWGRLDWLVVDMPPGTGGELIAVRELLGRVDGAVLVTTANEVALQHVRRAATACRASDIPILGMVENMSGLVCPHCGGEVHPFGEGGGEAEAARLGVPFLGRVPFDPAAVAGGPVVVMRPASPAARALREVARRCRRRLEGAGAGGTDV</sequence>
<accession>A0AA35CNY2</accession>
<dbReference type="PANTHER" id="PTHR23264:SF19">
    <property type="entry name" value="CYTOSOLIC FE-S CLUSTER ASSEMBLY FACTOR NUBP2"/>
    <property type="match status" value="1"/>
</dbReference>
<gene>
    <name evidence="7" type="ORF">caldi_30930</name>
</gene>
<keyword evidence="2 6" id="KW-0547">Nucleotide-binding</keyword>
<dbReference type="Gene3D" id="3.40.50.300">
    <property type="entry name" value="P-loop containing nucleotide triphosphate hydrolases"/>
    <property type="match status" value="1"/>
</dbReference>
<dbReference type="GO" id="GO:0046872">
    <property type="term" value="F:metal ion binding"/>
    <property type="evidence" value="ECO:0007669"/>
    <property type="project" value="UniProtKB-KW"/>
</dbReference>
<comment type="caution">
    <text evidence="6">Lacks conserved residue(s) required for the propagation of feature annotation.</text>
</comment>
<keyword evidence="8" id="KW-1185">Reference proteome</keyword>
<dbReference type="AlphaFoldDB" id="A0AA35CNY2"/>
<dbReference type="GO" id="GO:0005829">
    <property type="term" value="C:cytosol"/>
    <property type="evidence" value="ECO:0007669"/>
    <property type="project" value="TreeGrafter"/>
</dbReference>
<keyword evidence="3 6" id="KW-0067">ATP-binding</keyword>
<keyword evidence="4 6" id="KW-0408">Iron</keyword>
<dbReference type="InterPro" id="IPR019591">
    <property type="entry name" value="Mrp/NBP35_ATP-bd"/>
</dbReference>
<dbReference type="Pfam" id="PF10609">
    <property type="entry name" value="ParA"/>
    <property type="match status" value="1"/>
</dbReference>
<dbReference type="EMBL" id="AP025628">
    <property type="protein sequence ID" value="BDG62003.1"/>
    <property type="molecule type" value="Genomic_DNA"/>
</dbReference>
<dbReference type="GO" id="GO:0140663">
    <property type="term" value="F:ATP-dependent FeS chaperone activity"/>
    <property type="evidence" value="ECO:0007669"/>
    <property type="project" value="InterPro"/>
</dbReference>
<evidence type="ECO:0000256" key="6">
    <source>
        <dbReference type="HAMAP-Rule" id="MF_02040"/>
    </source>
</evidence>
<evidence type="ECO:0000313" key="8">
    <source>
        <dbReference type="Proteomes" id="UP001163687"/>
    </source>
</evidence>
<dbReference type="CDD" id="cd02037">
    <property type="entry name" value="Mrp_NBP35"/>
    <property type="match status" value="1"/>
</dbReference>
<proteinExistence type="inferred from homology"/>
<keyword evidence="6" id="KW-0378">Hydrolase</keyword>
<keyword evidence="5 6" id="KW-0411">Iron-sulfur</keyword>
<comment type="function">
    <text evidence="6">Binds and transfers iron-sulfur (Fe-S) clusters to target apoproteins. Can hydrolyze ATP.</text>
</comment>
<evidence type="ECO:0000256" key="4">
    <source>
        <dbReference type="ARBA" id="ARBA00023004"/>
    </source>
</evidence>
<dbReference type="GO" id="GO:0016887">
    <property type="term" value="F:ATP hydrolysis activity"/>
    <property type="evidence" value="ECO:0007669"/>
    <property type="project" value="UniProtKB-UniRule"/>
</dbReference>
<dbReference type="PANTHER" id="PTHR23264">
    <property type="entry name" value="NUCLEOTIDE-BINDING PROTEIN NBP35 YEAST -RELATED"/>
    <property type="match status" value="1"/>
</dbReference>
<dbReference type="GO" id="GO:0051536">
    <property type="term" value="F:iron-sulfur cluster binding"/>
    <property type="evidence" value="ECO:0007669"/>
    <property type="project" value="UniProtKB-UniRule"/>
</dbReference>
<dbReference type="SUPFAM" id="SSF52540">
    <property type="entry name" value="P-loop containing nucleoside triphosphate hydrolases"/>
    <property type="match status" value="1"/>
</dbReference>
<dbReference type="RefSeq" id="WP_264842616.1">
    <property type="nucleotide sequence ID" value="NZ_AP025628.1"/>
</dbReference>
<dbReference type="HAMAP" id="MF_02040">
    <property type="entry name" value="Mrp_NBP35"/>
    <property type="match status" value="1"/>
</dbReference>
<dbReference type="GO" id="GO:0005524">
    <property type="term" value="F:ATP binding"/>
    <property type="evidence" value="ECO:0007669"/>
    <property type="project" value="UniProtKB-UniRule"/>
</dbReference>
<evidence type="ECO:0000256" key="3">
    <source>
        <dbReference type="ARBA" id="ARBA00022840"/>
    </source>
</evidence>
<reference evidence="7" key="1">
    <citation type="submission" date="2022-03" db="EMBL/GenBank/DDBJ databases">
        <title>Complete genome sequence of Caldinitratiruptor microaerophilus.</title>
        <authorList>
            <person name="Mukaiyama R."/>
            <person name="Nishiyama T."/>
            <person name="Ueda K."/>
        </authorList>
    </citation>
    <scope>NUCLEOTIDE SEQUENCE</scope>
    <source>
        <strain evidence="7">JCM 16183</strain>
    </source>
</reference>
<evidence type="ECO:0000256" key="2">
    <source>
        <dbReference type="ARBA" id="ARBA00022741"/>
    </source>
</evidence>
<evidence type="ECO:0000256" key="1">
    <source>
        <dbReference type="ARBA" id="ARBA00022723"/>
    </source>
</evidence>